<evidence type="ECO:0000313" key="1">
    <source>
        <dbReference type="EMBL" id="PSL47766.1"/>
    </source>
</evidence>
<dbReference type="AlphaFoldDB" id="A0A2P8HNI1"/>
<comment type="caution">
    <text evidence="1">The sequence shown here is derived from an EMBL/GenBank/DDBJ whole genome shotgun (WGS) entry which is preliminary data.</text>
</comment>
<gene>
    <name evidence="1" type="ORF">CLV51_102623</name>
</gene>
<reference evidence="1 2" key="1">
    <citation type="submission" date="2018-03" db="EMBL/GenBank/DDBJ databases">
        <title>Genomic Encyclopedia of Archaeal and Bacterial Type Strains, Phase II (KMG-II): from individual species to whole genera.</title>
        <authorList>
            <person name="Goeker M."/>
        </authorList>
    </citation>
    <scope>NUCLEOTIDE SEQUENCE [LARGE SCALE GENOMIC DNA]</scope>
    <source>
        <strain evidence="1 2">DSM 24859</strain>
    </source>
</reference>
<dbReference type="RefSeq" id="WP_106528196.1">
    <property type="nucleotide sequence ID" value="NZ_PYAW01000002.1"/>
</dbReference>
<dbReference type="EMBL" id="PYAW01000002">
    <property type="protein sequence ID" value="PSL47766.1"/>
    <property type="molecule type" value="Genomic_DNA"/>
</dbReference>
<evidence type="ECO:0000313" key="2">
    <source>
        <dbReference type="Proteomes" id="UP000240971"/>
    </source>
</evidence>
<organism evidence="1 2">
    <name type="scientific">Chitinophaga niastensis</name>
    <dbReference type="NCBI Taxonomy" id="536980"/>
    <lineage>
        <taxon>Bacteria</taxon>
        <taxon>Pseudomonadati</taxon>
        <taxon>Bacteroidota</taxon>
        <taxon>Chitinophagia</taxon>
        <taxon>Chitinophagales</taxon>
        <taxon>Chitinophagaceae</taxon>
        <taxon>Chitinophaga</taxon>
    </lineage>
</organism>
<keyword evidence="2" id="KW-1185">Reference proteome</keyword>
<dbReference type="Proteomes" id="UP000240971">
    <property type="component" value="Unassembled WGS sequence"/>
</dbReference>
<name>A0A2P8HNI1_CHINA</name>
<accession>A0A2P8HNI1</accession>
<sequence>MIKVDFIGAGNQLLFTCSFTEHESAEALIENILVDDQYCENGPYSLLYRNAEGKEIHTYRLCEIPPNTSSAFAFAIAEQQKRDSYKDDLRSA</sequence>
<proteinExistence type="predicted"/>
<protein>
    <submittedName>
        <fullName evidence="1">Uncharacterized protein</fullName>
    </submittedName>
</protein>